<dbReference type="Proteomes" id="UP001320766">
    <property type="component" value="Unassembled WGS sequence"/>
</dbReference>
<dbReference type="Gene3D" id="3.90.550.10">
    <property type="entry name" value="Spore Coat Polysaccharide Biosynthesis Protein SpsA, Chain A"/>
    <property type="match status" value="1"/>
</dbReference>
<dbReference type="EMBL" id="JAMZEC010000001">
    <property type="protein sequence ID" value="MCP2345563.1"/>
    <property type="molecule type" value="Genomic_DNA"/>
</dbReference>
<accession>A0ABT1JUY6</accession>
<reference evidence="1 2" key="1">
    <citation type="submission" date="2022-06" db="EMBL/GenBank/DDBJ databases">
        <title>Sequencing the genomes of 1000 actinobacteria strains.</title>
        <authorList>
            <person name="Klenk H.-P."/>
        </authorList>
    </citation>
    <scope>NUCLEOTIDE SEQUENCE [LARGE SCALE GENOMIC DNA]</scope>
    <source>
        <strain evidence="1 2">DSM 44170</strain>
    </source>
</reference>
<name>A0ABT1JUY6_9ACTN</name>
<evidence type="ECO:0000313" key="2">
    <source>
        <dbReference type="Proteomes" id="UP001320766"/>
    </source>
</evidence>
<evidence type="ECO:0000313" key="1">
    <source>
        <dbReference type="EMBL" id="MCP2345563.1"/>
    </source>
</evidence>
<dbReference type="SUPFAM" id="SSF53448">
    <property type="entry name" value="Nucleotide-diphospho-sugar transferases"/>
    <property type="match status" value="1"/>
</dbReference>
<comment type="caution">
    <text evidence="1">The sequence shown here is derived from an EMBL/GenBank/DDBJ whole genome shotgun (WGS) entry which is preliminary data.</text>
</comment>
<dbReference type="Gene3D" id="3.90.1580.10">
    <property type="entry name" value="paralog of FGE (formylglycine-generating enzyme)"/>
    <property type="match status" value="1"/>
</dbReference>
<sequence>MRHTSTILSEVDARVAAMREAADAPLLAPLLMLGTIERVGSNWLSDTLRVLMCQHNEPLRQQLAPCHPLSPLNPDTVGLAAAERRLTPYGRHWLVTFAASKYGTTRQVIKETNLFFTLPNLLELFPYSPVVVLTRSPLGVASSFARGGLFGRWNYRDRYQQMVATTHRSDAPLAEAAALVPDDDPIDLVALVRLHVLNTVLLATALDARTGGGADDARIAGIPYEAAVRNPVAAWHSLVRVAPELSGVDRPHAAQEAEKVTARAEDTFVTNAPKTALIAELDASSADLVRATTIDALAIAQRTFPPHIAAQAGEWLAGDHLYTCTPPTARIRPRPVGPSNRRVEVSFVSGKGGLRLRNLLVTNAEFAVFLNEMAEAGLSNSNSGAYLLCCEMPHERGGRLHRDLAGRWMVSPGFEDHPAYWVTWIGAATFAVRHGLRLPYLAELAAQITAEAQPTNTDYLVGDTVPIVQDGVGDDGVHHLVGNVQVWCGDGPDLGIGPAAMWLAGAAWNTPSTPQEVLRRRHRQLMGSSRGVGIRLVHDASGPRRPASPRQITAVLRAWMDGLAQRERPLPVLDGRIVSALDVLGSQPDVGLGAHVRAGFGESGLGELGEAAAEAQRRQVAEGHETHAPDWFGVRAVVDRAEAAAGPRRLEGDVDNVGLAARQVVAQVQQPADVHLDAGLLPHLPRQRLVERLAVLDLPAGQRPGAAGVSVLVQQQNPLVLDQDAGDAYFRHSGNVPRPAVAESANRRTRVVVAAGGLGTRVSSWARYLPKEWLPVAGRPGIVHVLREIAEIGPARVVVVYHPYYEQFVSWARRALEPDGLTAYRRAVGNPVAVDVSPQGLVIDWVPQQGCYADLTSLLNGAEHLAGHSDTAGDDATYVVFGDNLYPSCNVLTALQRAPEGVAVLARDYEPGLAERRGVIVTAPGPQGAPRMIDLVEKPGPAAARKLQARHGTASLMLLEGRARLDDAFIAFARDRHAGARPGTEPKLALALGAYARTRPVWVVRTGSDVIDLGAPDVQHNT</sequence>
<keyword evidence="1" id="KW-0548">Nucleotidyltransferase</keyword>
<proteinExistence type="predicted"/>
<keyword evidence="1" id="KW-0808">Transferase</keyword>
<dbReference type="InterPro" id="IPR029044">
    <property type="entry name" value="Nucleotide-diphossugar_trans"/>
</dbReference>
<organism evidence="1 2">
    <name type="scientific">Nonomuraea roseoviolacea subsp. carminata</name>
    <dbReference type="NCBI Taxonomy" id="160689"/>
    <lineage>
        <taxon>Bacteria</taxon>
        <taxon>Bacillati</taxon>
        <taxon>Actinomycetota</taxon>
        <taxon>Actinomycetes</taxon>
        <taxon>Streptosporangiales</taxon>
        <taxon>Streptosporangiaceae</taxon>
        <taxon>Nonomuraea</taxon>
    </lineage>
</organism>
<dbReference type="InterPro" id="IPR042095">
    <property type="entry name" value="SUMF_sf"/>
</dbReference>
<gene>
    <name evidence="1" type="ORF">HD595_001685</name>
</gene>
<dbReference type="SUPFAM" id="SSF52540">
    <property type="entry name" value="P-loop containing nucleoside triphosphate hydrolases"/>
    <property type="match status" value="1"/>
</dbReference>
<protein>
    <submittedName>
        <fullName evidence="1">UTP-glucose-1-phosphate uridylyltransferase</fullName>
    </submittedName>
</protein>
<dbReference type="Gene3D" id="3.40.50.300">
    <property type="entry name" value="P-loop containing nucleotide triphosphate hydrolases"/>
    <property type="match status" value="1"/>
</dbReference>
<dbReference type="SUPFAM" id="SSF56436">
    <property type="entry name" value="C-type lectin-like"/>
    <property type="match status" value="1"/>
</dbReference>
<dbReference type="GO" id="GO:0016779">
    <property type="term" value="F:nucleotidyltransferase activity"/>
    <property type="evidence" value="ECO:0007669"/>
    <property type="project" value="UniProtKB-KW"/>
</dbReference>
<dbReference type="InterPro" id="IPR027417">
    <property type="entry name" value="P-loop_NTPase"/>
</dbReference>
<keyword evidence="2" id="KW-1185">Reference proteome</keyword>
<dbReference type="InterPro" id="IPR016187">
    <property type="entry name" value="CTDL_fold"/>
</dbReference>